<evidence type="ECO:0000313" key="2">
    <source>
        <dbReference type="RefSeq" id="XP_015960785.1"/>
    </source>
</evidence>
<proteinExistence type="predicted"/>
<evidence type="ECO:0000313" key="1">
    <source>
        <dbReference type="Proteomes" id="UP000515211"/>
    </source>
</evidence>
<dbReference type="GeneID" id="107484753"/>
<keyword evidence="1" id="KW-1185">Reference proteome</keyword>
<dbReference type="AlphaFoldDB" id="A0A6P4D237"/>
<dbReference type="Proteomes" id="UP000515211">
    <property type="component" value="Chromosome 1"/>
</dbReference>
<reference evidence="1" key="1">
    <citation type="journal article" date="2016" name="Nat. Genet.">
        <title>The genome sequences of Arachis duranensis and Arachis ipaensis, the diploid ancestors of cultivated peanut.</title>
        <authorList>
            <person name="Bertioli D.J."/>
            <person name="Cannon S.B."/>
            <person name="Froenicke L."/>
            <person name="Huang G."/>
            <person name="Farmer A.D."/>
            <person name="Cannon E.K."/>
            <person name="Liu X."/>
            <person name="Gao D."/>
            <person name="Clevenger J."/>
            <person name="Dash S."/>
            <person name="Ren L."/>
            <person name="Moretzsohn M.C."/>
            <person name="Shirasawa K."/>
            <person name="Huang W."/>
            <person name="Vidigal B."/>
            <person name="Abernathy B."/>
            <person name="Chu Y."/>
            <person name="Niederhuth C.E."/>
            <person name="Umale P."/>
            <person name="Araujo A.C."/>
            <person name="Kozik A."/>
            <person name="Kim K.D."/>
            <person name="Burow M.D."/>
            <person name="Varshney R.K."/>
            <person name="Wang X."/>
            <person name="Zhang X."/>
            <person name="Barkley N."/>
            <person name="Guimaraes P.M."/>
            <person name="Isobe S."/>
            <person name="Guo B."/>
            <person name="Liao B."/>
            <person name="Stalker H.T."/>
            <person name="Schmitz R.J."/>
            <person name="Scheffler B.E."/>
            <person name="Leal-Bertioli S.C."/>
            <person name="Xun X."/>
            <person name="Jackson S.A."/>
            <person name="Michelmore R."/>
            <person name="Ozias-Akins P."/>
        </authorList>
    </citation>
    <scope>NUCLEOTIDE SEQUENCE [LARGE SCALE GENOMIC DNA]</scope>
    <source>
        <strain evidence="1">cv. V14167</strain>
    </source>
</reference>
<reference evidence="2" key="2">
    <citation type="submission" date="2025-08" db="UniProtKB">
        <authorList>
            <consortium name="RefSeq"/>
        </authorList>
    </citation>
    <scope>IDENTIFICATION</scope>
    <source>
        <tissue evidence="2">Whole plant</tissue>
    </source>
</reference>
<gene>
    <name evidence="2" type="primary">LOC107484753</name>
</gene>
<accession>A0A6P4D237</accession>
<sequence>MVNESQPTLFGIPNSLPGFGKQHSVDSSSSATLLLKIESSTITTSVNKAFEDSSSFDYYLKPIAGKAIYTITVTTDSLSPSSKRVKPSPVESSSLTQPLVLVDLQKNGIRLVYTLMVCMEAVHQNNLPLAEALVK</sequence>
<name>A0A6P4D237_ARADU</name>
<protein>
    <submittedName>
        <fullName evidence="2">DELLA protein GAIP-B-like</fullName>
    </submittedName>
</protein>
<organism evidence="1 2">
    <name type="scientific">Arachis duranensis</name>
    <name type="common">Wild peanut</name>
    <dbReference type="NCBI Taxonomy" id="130453"/>
    <lineage>
        <taxon>Eukaryota</taxon>
        <taxon>Viridiplantae</taxon>
        <taxon>Streptophyta</taxon>
        <taxon>Embryophyta</taxon>
        <taxon>Tracheophyta</taxon>
        <taxon>Spermatophyta</taxon>
        <taxon>Magnoliopsida</taxon>
        <taxon>eudicotyledons</taxon>
        <taxon>Gunneridae</taxon>
        <taxon>Pentapetalae</taxon>
        <taxon>rosids</taxon>
        <taxon>fabids</taxon>
        <taxon>Fabales</taxon>
        <taxon>Fabaceae</taxon>
        <taxon>Papilionoideae</taxon>
        <taxon>50 kb inversion clade</taxon>
        <taxon>dalbergioids sensu lato</taxon>
        <taxon>Dalbergieae</taxon>
        <taxon>Pterocarpus clade</taxon>
        <taxon>Arachis</taxon>
    </lineage>
</organism>
<dbReference type="RefSeq" id="XP_015960785.1">
    <property type="nucleotide sequence ID" value="XM_016105299.1"/>
</dbReference>
<dbReference type="KEGG" id="adu:107484753"/>